<evidence type="ECO:0000313" key="3">
    <source>
        <dbReference type="Proteomes" id="UP000034591"/>
    </source>
</evidence>
<name>A0A0G0H166_9BACT</name>
<dbReference type="Pfam" id="PF18895">
    <property type="entry name" value="T4SS_pilin"/>
    <property type="match status" value="1"/>
</dbReference>
<dbReference type="EMBL" id="LBTI01000068">
    <property type="protein sequence ID" value="KKQ35937.1"/>
    <property type="molecule type" value="Genomic_DNA"/>
</dbReference>
<feature type="transmembrane region" description="Helical" evidence="1">
    <location>
        <begin position="40"/>
        <end position="68"/>
    </location>
</feature>
<dbReference type="Proteomes" id="UP000034591">
    <property type="component" value="Unassembled WGS sequence"/>
</dbReference>
<reference evidence="2 3" key="1">
    <citation type="journal article" date="2015" name="Nature">
        <title>rRNA introns, odd ribosomes, and small enigmatic genomes across a large radiation of phyla.</title>
        <authorList>
            <person name="Brown C.T."/>
            <person name="Hug L.A."/>
            <person name="Thomas B.C."/>
            <person name="Sharon I."/>
            <person name="Castelle C.J."/>
            <person name="Singh A."/>
            <person name="Wilkins M.J."/>
            <person name="Williams K.H."/>
            <person name="Banfield J.F."/>
        </authorList>
    </citation>
    <scope>NUCLEOTIDE SEQUENCE [LARGE SCALE GENOMIC DNA]</scope>
</reference>
<keyword evidence="1" id="KW-0472">Membrane</keyword>
<evidence type="ECO:0000313" key="2">
    <source>
        <dbReference type="EMBL" id="KKQ35937.1"/>
    </source>
</evidence>
<feature type="transmembrane region" description="Helical" evidence="1">
    <location>
        <begin position="89"/>
        <end position="109"/>
    </location>
</feature>
<gene>
    <name evidence="2" type="ORF">US53_C0068G0013</name>
</gene>
<sequence length="125" mass="13367">MQENYLALGQRTLGNSLINGMGIFSNSTDVLQNPFSHIDILISFIVGFMSMVAGIWFIFLIFIGGYSYMTAGGDKSAIEEARKKLTTGVIGLVVVISATFLAGFLGYLIGLNILSPGAAIKNLQP</sequence>
<comment type="caution">
    <text evidence="2">The sequence shown here is derived from an EMBL/GenBank/DDBJ whole genome shotgun (WGS) entry which is preliminary data.</text>
</comment>
<dbReference type="STRING" id="1618545.US53_C0068G0013"/>
<accession>A0A0G0H166</accession>
<dbReference type="AlphaFoldDB" id="A0A0G0H166"/>
<evidence type="ECO:0000256" key="1">
    <source>
        <dbReference type="SAM" id="Phobius"/>
    </source>
</evidence>
<proteinExistence type="predicted"/>
<protein>
    <submittedName>
        <fullName evidence="2">Uncharacterized protein</fullName>
    </submittedName>
</protein>
<organism evidence="2 3">
    <name type="scientific">Candidatus Woesebacteria bacterium GW2011_GWA1_37_7</name>
    <dbReference type="NCBI Taxonomy" id="1618545"/>
    <lineage>
        <taxon>Bacteria</taxon>
        <taxon>Candidatus Woeseibacteriota</taxon>
    </lineage>
</organism>
<keyword evidence="1" id="KW-0812">Transmembrane</keyword>
<keyword evidence="1" id="KW-1133">Transmembrane helix</keyword>
<dbReference type="InterPro" id="IPR043993">
    <property type="entry name" value="T4SS_pilin"/>
</dbReference>